<sequence>MRLFMFAIVITFGMTLVACQGDEMGINPENGTDDYQQTRYGDQNMGDQNMGDPRDDGGRLGINRMQNDENNNDLGGNNNGRYEMADRVADRINNDVEEVDNSYVMTGENNAYVAVNLRDNDSDEVNDQIKDKISNIVKRTDSDIENVYVSANPDFLGMVDDYAGRVQNGDPVEGFFDEFNDMFDRIFPDRDGTE</sequence>
<evidence type="ECO:0000313" key="2">
    <source>
        <dbReference type="Proteomes" id="UP000243524"/>
    </source>
</evidence>
<name>A0A2I0QV86_9BACI</name>
<dbReference type="Pfam" id="PF09580">
    <property type="entry name" value="Spore_YhcN_YlaJ"/>
    <property type="match status" value="1"/>
</dbReference>
<protein>
    <recommendedName>
        <fullName evidence="3">YhcN/YlaJ family sporulation lipoprotein</fullName>
    </recommendedName>
</protein>
<dbReference type="OrthoDB" id="1707228at2"/>
<proteinExistence type="predicted"/>
<dbReference type="Proteomes" id="UP000243524">
    <property type="component" value="Unassembled WGS sequence"/>
</dbReference>
<dbReference type="InterPro" id="IPR019076">
    <property type="entry name" value="Spore_lipoprot_YhcN/YlaJ-like"/>
</dbReference>
<dbReference type="NCBIfam" id="TIGR02898">
    <property type="entry name" value="spore_YhcN_YlaJ"/>
    <property type="match status" value="1"/>
</dbReference>
<dbReference type="PROSITE" id="PS51257">
    <property type="entry name" value="PROKAR_LIPOPROTEIN"/>
    <property type="match status" value="1"/>
</dbReference>
<dbReference type="InterPro" id="IPR014247">
    <property type="entry name" value="Spore_lipoprot_YhcN/YlaJ"/>
</dbReference>
<dbReference type="RefSeq" id="WP_101329917.1">
    <property type="nucleotide sequence ID" value="NZ_PJNH01000001.1"/>
</dbReference>
<dbReference type="GO" id="GO:0030435">
    <property type="term" value="P:sporulation resulting in formation of a cellular spore"/>
    <property type="evidence" value="ECO:0007669"/>
    <property type="project" value="InterPro"/>
</dbReference>
<evidence type="ECO:0008006" key="3">
    <source>
        <dbReference type="Google" id="ProtNLM"/>
    </source>
</evidence>
<dbReference type="EMBL" id="PJNH01000001">
    <property type="protein sequence ID" value="PKR78245.1"/>
    <property type="molecule type" value="Genomic_DNA"/>
</dbReference>
<evidence type="ECO:0000313" key="1">
    <source>
        <dbReference type="EMBL" id="PKR78245.1"/>
    </source>
</evidence>
<reference evidence="1 2" key="1">
    <citation type="submission" date="2017-06" db="EMBL/GenBank/DDBJ databases">
        <title>the draft geome sequence of Illustriluteabacillus marina B3227.</title>
        <authorList>
            <person name="He R.-H."/>
            <person name="Du Z.-J."/>
        </authorList>
    </citation>
    <scope>NUCLEOTIDE SEQUENCE [LARGE SCALE GENOMIC DNA]</scope>
    <source>
        <strain evidence="1 2">B3227</strain>
    </source>
</reference>
<comment type="caution">
    <text evidence="1">The sequence shown here is derived from an EMBL/GenBank/DDBJ whole genome shotgun (WGS) entry which is preliminary data.</text>
</comment>
<keyword evidence="2" id="KW-1185">Reference proteome</keyword>
<gene>
    <name evidence="1" type="ORF">CEY16_00355</name>
</gene>
<dbReference type="AlphaFoldDB" id="A0A2I0QV86"/>
<organism evidence="1 2">
    <name type="scientific">Halalkalibacillus sediminis</name>
    <dbReference type="NCBI Taxonomy" id="2018042"/>
    <lineage>
        <taxon>Bacteria</taxon>
        <taxon>Bacillati</taxon>
        <taxon>Bacillota</taxon>
        <taxon>Bacilli</taxon>
        <taxon>Bacillales</taxon>
        <taxon>Bacillaceae</taxon>
        <taxon>Halalkalibacillus</taxon>
    </lineage>
</organism>
<accession>A0A2I0QV86</accession>